<reference evidence="2 3" key="1">
    <citation type="submission" date="2020-03" db="EMBL/GenBank/DDBJ databases">
        <title>Complete genome sequences of two sulfur-disproportionating bacterial strains T55J and Mzg5.</title>
        <authorList>
            <person name="Umezawa K."/>
            <person name="Kojima H."/>
            <person name="Kato Y."/>
            <person name="Fukui M."/>
        </authorList>
    </citation>
    <scope>NUCLEOTIDE SEQUENCE [LARGE SCALE GENOMIC DNA]</scope>
    <source>
        <strain evidence="2 3">T55J</strain>
    </source>
</reference>
<keyword evidence="3" id="KW-1185">Reference proteome</keyword>
<dbReference type="Gene3D" id="3.40.50.300">
    <property type="entry name" value="P-loop containing nucleotide triphosphate hydrolases"/>
    <property type="match status" value="1"/>
</dbReference>
<evidence type="ECO:0000259" key="1">
    <source>
        <dbReference type="Pfam" id="PF01695"/>
    </source>
</evidence>
<dbReference type="EMBL" id="AP022873">
    <property type="protein sequence ID" value="BCB96798.1"/>
    <property type="molecule type" value="Genomic_DNA"/>
</dbReference>
<dbReference type="InterPro" id="IPR027417">
    <property type="entry name" value="P-loop_NTPase"/>
</dbReference>
<organism evidence="2 3">
    <name type="scientific">Dissulfurispira thermophila</name>
    <dbReference type="NCBI Taxonomy" id="2715679"/>
    <lineage>
        <taxon>Bacteria</taxon>
        <taxon>Pseudomonadati</taxon>
        <taxon>Nitrospirota</taxon>
        <taxon>Thermodesulfovibrionia</taxon>
        <taxon>Thermodesulfovibrionales</taxon>
        <taxon>Dissulfurispiraceae</taxon>
        <taxon>Dissulfurispira</taxon>
    </lineage>
</organism>
<evidence type="ECO:0000313" key="3">
    <source>
        <dbReference type="Proteomes" id="UP000516360"/>
    </source>
</evidence>
<dbReference type="GO" id="GO:0006260">
    <property type="term" value="P:DNA replication"/>
    <property type="evidence" value="ECO:0007669"/>
    <property type="project" value="TreeGrafter"/>
</dbReference>
<dbReference type="GO" id="GO:0005524">
    <property type="term" value="F:ATP binding"/>
    <property type="evidence" value="ECO:0007669"/>
    <property type="project" value="InterPro"/>
</dbReference>
<dbReference type="SUPFAM" id="SSF52540">
    <property type="entry name" value="P-loop containing nucleoside triphosphate hydrolases"/>
    <property type="match status" value="1"/>
</dbReference>
<name>A0A7G1H2A5_9BACT</name>
<evidence type="ECO:0000313" key="2">
    <source>
        <dbReference type="EMBL" id="BCB96798.1"/>
    </source>
</evidence>
<gene>
    <name evidence="2" type="ORF">JZK55_17200</name>
</gene>
<dbReference type="InterPro" id="IPR002611">
    <property type="entry name" value="IstB_ATP-bd"/>
</dbReference>
<dbReference type="Proteomes" id="UP000516360">
    <property type="component" value="Chromosome"/>
</dbReference>
<feature type="domain" description="IstB-like ATP-binding" evidence="1">
    <location>
        <begin position="14"/>
        <end position="121"/>
    </location>
</feature>
<dbReference type="PANTHER" id="PTHR30050:SF4">
    <property type="entry name" value="ATP-BINDING PROTEIN RV3427C IN INSERTION SEQUENCE-RELATED"/>
    <property type="match status" value="1"/>
</dbReference>
<dbReference type="Pfam" id="PF01695">
    <property type="entry name" value="IstB_IS21"/>
    <property type="match status" value="1"/>
</dbReference>
<proteinExistence type="predicted"/>
<protein>
    <recommendedName>
        <fullName evidence="1">IstB-like ATP-binding domain-containing protein</fullName>
    </recommendedName>
</protein>
<accession>A0A7G1H2A5</accession>
<dbReference type="PANTHER" id="PTHR30050">
    <property type="entry name" value="CHROMOSOMAL REPLICATION INITIATOR PROTEIN DNAA"/>
    <property type="match status" value="1"/>
</dbReference>
<dbReference type="KEGG" id="dtp:JZK55_17200"/>
<sequence>MHSKAQGALYDSPGLIEDLMLSKRQGNLVERLLFYSRLHLLIIDELGYMPITREQANLLFQLISMRYEKGSIILTSNYNFDEWGKVFEDPVVASAIIDRVVHHASIFYISGESYRLKNKLKKAN</sequence>
<dbReference type="AlphaFoldDB" id="A0A7G1H2A5"/>